<protein>
    <submittedName>
        <fullName evidence="2">Uncharacterized protein</fullName>
    </submittedName>
</protein>
<sequence length="275" mass="29906">MKGITNPKNIFSQKTPLYKGVLVIALVAIAGTLLLAPEPANAAFWDDWIEGIFNALLGLLVALISIIVAIIAFIVNLLLIFIVWIARMFMETALQLTLTYPYTSSAAFKAGWSVMRDLANMSLVIVFVAIGVGTMLDLQTINKRMLGRFFIVAVLINFTPIITGIIIDLSNIAGYVFWNSAKTSSSAIVNSQAALFGQVGDLFSRIGAIVGAFFNGADYPAMIGVLVQSVVSVIMNLVLIFVYMLLFLLFVGRTIMLSLLVIISPIAFIGLIFKR</sequence>
<proteinExistence type="predicted"/>
<evidence type="ECO:0000256" key="1">
    <source>
        <dbReference type="SAM" id="Phobius"/>
    </source>
</evidence>
<keyword evidence="1" id="KW-0472">Membrane</keyword>
<keyword evidence="1" id="KW-1133">Transmembrane helix</keyword>
<dbReference type="Proteomes" id="UP000178835">
    <property type="component" value="Unassembled WGS sequence"/>
</dbReference>
<organism evidence="2 3">
    <name type="scientific">Candidatus Spechtbacteria bacterium RIFCSPLOWO2_01_FULL_43_12</name>
    <dbReference type="NCBI Taxonomy" id="1802162"/>
    <lineage>
        <taxon>Bacteria</taxon>
        <taxon>Candidatus Spechtiibacteriota</taxon>
    </lineage>
</organism>
<dbReference type="EMBL" id="MHOH01000009">
    <property type="protein sequence ID" value="OGZ60966.1"/>
    <property type="molecule type" value="Genomic_DNA"/>
</dbReference>
<comment type="caution">
    <text evidence="2">The sequence shown here is derived from an EMBL/GenBank/DDBJ whole genome shotgun (WGS) entry which is preliminary data.</text>
</comment>
<feature type="transmembrane region" description="Helical" evidence="1">
    <location>
        <begin position="255"/>
        <end position="273"/>
    </location>
</feature>
<evidence type="ECO:0000313" key="3">
    <source>
        <dbReference type="Proteomes" id="UP000178835"/>
    </source>
</evidence>
<name>A0A1G2HEQ7_9BACT</name>
<feature type="transmembrane region" description="Helical" evidence="1">
    <location>
        <begin position="226"/>
        <end position="249"/>
    </location>
</feature>
<accession>A0A1G2HEQ7</accession>
<feature type="transmembrane region" description="Helical" evidence="1">
    <location>
        <begin position="150"/>
        <end position="173"/>
    </location>
</feature>
<feature type="transmembrane region" description="Helical" evidence="1">
    <location>
        <begin position="52"/>
        <end position="85"/>
    </location>
</feature>
<keyword evidence="1" id="KW-0812">Transmembrane</keyword>
<feature type="transmembrane region" description="Helical" evidence="1">
    <location>
        <begin position="118"/>
        <end position="138"/>
    </location>
</feature>
<reference evidence="2 3" key="1">
    <citation type="journal article" date="2016" name="Nat. Commun.">
        <title>Thousands of microbial genomes shed light on interconnected biogeochemical processes in an aquifer system.</title>
        <authorList>
            <person name="Anantharaman K."/>
            <person name="Brown C.T."/>
            <person name="Hug L.A."/>
            <person name="Sharon I."/>
            <person name="Castelle C.J."/>
            <person name="Probst A.J."/>
            <person name="Thomas B.C."/>
            <person name="Singh A."/>
            <person name="Wilkins M.J."/>
            <person name="Karaoz U."/>
            <person name="Brodie E.L."/>
            <person name="Williams K.H."/>
            <person name="Hubbard S.S."/>
            <person name="Banfield J.F."/>
        </authorList>
    </citation>
    <scope>NUCLEOTIDE SEQUENCE [LARGE SCALE GENOMIC DNA]</scope>
</reference>
<evidence type="ECO:0000313" key="2">
    <source>
        <dbReference type="EMBL" id="OGZ60966.1"/>
    </source>
</evidence>
<gene>
    <name evidence="2" type="ORF">A2919_00480</name>
</gene>
<dbReference type="AlphaFoldDB" id="A0A1G2HEQ7"/>